<gene>
    <name evidence="2" type="ORF">BECKTUN1418D_GA0071000_104410</name>
</gene>
<proteinExistence type="predicted"/>
<keyword evidence="1" id="KW-0472">Membrane</keyword>
<evidence type="ECO:0000256" key="1">
    <source>
        <dbReference type="SAM" id="Phobius"/>
    </source>
</evidence>
<keyword evidence="1" id="KW-1133">Transmembrane helix</keyword>
<keyword evidence="1" id="KW-0812">Transmembrane</keyword>
<organism evidence="2">
    <name type="scientific">Candidatus Kentrum sp. TUN</name>
    <dbReference type="NCBI Taxonomy" id="2126343"/>
    <lineage>
        <taxon>Bacteria</taxon>
        <taxon>Pseudomonadati</taxon>
        <taxon>Pseudomonadota</taxon>
        <taxon>Gammaproteobacteria</taxon>
        <taxon>Candidatus Kentrum</taxon>
    </lineage>
</organism>
<accession>A0A450ZRH5</accession>
<protein>
    <submittedName>
        <fullName evidence="2">Uncharacterized protein</fullName>
    </submittedName>
</protein>
<feature type="transmembrane region" description="Helical" evidence="1">
    <location>
        <begin position="52"/>
        <end position="71"/>
    </location>
</feature>
<name>A0A450ZRH5_9GAMM</name>
<reference evidence="2" key="1">
    <citation type="submission" date="2019-02" db="EMBL/GenBank/DDBJ databases">
        <authorList>
            <person name="Gruber-Vodicka R. H."/>
            <person name="Seah K. B. B."/>
        </authorList>
    </citation>
    <scope>NUCLEOTIDE SEQUENCE</scope>
    <source>
        <strain evidence="2">BECK_BY1</strain>
    </source>
</reference>
<dbReference type="AlphaFoldDB" id="A0A450ZRH5"/>
<evidence type="ECO:0000313" key="2">
    <source>
        <dbReference type="EMBL" id="VFK56318.1"/>
    </source>
</evidence>
<sequence length="77" mass="8830">MITGNMIGLVHAFFWLAIFCFAFFTMVVFAFALMDKPNFGDIAPIKHTLDRVIFIDALFPVTLSIVVQRTFRLRAML</sequence>
<feature type="transmembrane region" description="Helical" evidence="1">
    <location>
        <begin position="12"/>
        <end position="32"/>
    </location>
</feature>
<dbReference type="EMBL" id="CAADFX010000044">
    <property type="protein sequence ID" value="VFK56318.1"/>
    <property type="molecule type" value="Genomic_DNA"/>
</dbReference>